<keyword evidence="1" id="KW-0472">Membrane</keyword>
<dbReference type="AlphaFoldDB" id="Q2FMX5"/>
<accession>Q2FMX5</accession>
<dbReference type="HOGENOM" id="CLU_1098076_0_0_2"/>
<feature type="transmembrane region" description="Helical" evidence="1">
    <location>
        <begin position="129"/>
        <end position="151"/>
    </location>
</feature>
<protein>
    <submittedName>
        <fullName evidence="2">Uncharacterized protein</fullName>
    </submittedName>
</protein>
<sequence>MENISKKRIIQCFLFAGFSIFLFLVGLTVIPCFDGGCALMFLSIFLFFSSLAVAGLIFYPMSRAFDAVVTDANLLAHWTYDPAWYDRILKREYEEHKERNAALLVIIDGMFLLFALFFILFVPEGGVETGFVLLGIAAFMFVVAKITPGFFRDRKAKMPAEAWISTKGLIYEGAVYPYSGFLYGFTGVSYQEGDEPALLFRFYQITGAKIYDPFTITVPVPKGEEKKAREIPAQLGY</sequence>
<reference evidence="3" key="1">
    <citation type="journal article" date="2016" name="Stand. Genomic Sci.">
        <title>Complete genome sequence of Methanospirillum hungatei type strain JF1.</title>
        <authorList>
            <person name="Gunsalus R.P."/>
            <person name="Cook L.E."/>
            <person name="Crable B."/>
            <person name="Rohlin L."/>
            <person name="McDonald E."/>
            <person name="Mouttaki H."/>
            <person name="Sieber J.R."/>
            <person name="Poweleit N."/>
            <person name="Zhou H."/>
            <person name="Lapidus A.L."/>
            <person name="Daligault H.E."/>
            <person name="Land M."/>
            <person name="Gilna P."/>
            <person name="Ivanova N."/>
            <person name="Kyrpides N."/>
            <person name="Culley D.E."/>
            <person name="McInerney M.J."/>
        </authorList>
    </citation>
    <scope>NUCLEOTIDE SEQUENCE [LARGE SCALE GENOMIC DNA]</scope>
    <source>
        <strain evidence="3">ATCC 27890 / DSM 864 / NBRC 100397 / JF-1</strain>
    </source>
</reference>
<feature type="transmembrane region" description="Helical" evidence="1">
    <location>
        <begin position="101"/>
        <end position="123"/>
    </location>
</feature>
<keyword evidence="3" id="KW-1185">Reference proteome</keyword>
<keyword evidence="1" id="KW-0812">Transmembrane</keyword>
<organism evidence="2 3">
    <name type="scientific">Methanospirillum hungatei JF-1 (strain ATCC 27890 / DSM 864 / NBRC 100397 / JF-1)</name>
    <dbReference type="NCBI Taxonomy" id="323259"/>
    <lineage>
        <taxon>Archaea</taxon>
        <taxon>Methanobacteriati</taxon>
        <taxon>Methanobacteriota</taxon>
        <taxon>Stenosarchaea group</taxon>
        <taxon>Methanomicrobia</taxon>
        <taxon>Methanomicrobiales</taxon>
        <taxon>Methanospirillaceae</taxon>
        <taxon>Methanospirillum</taxon>
    </lineage>
</organism>
<proteinExistence type="predicted"/>
<evidence type="ECO:0000313" key="2">
    <source>
        <dbReference type="EMBL" id="ABD39939.1"/>
    </source>
</evidence>
<dbReference type="KEGG" id="mhu:Mhun_0163"/>
<feature type="transmembrane region" description="Helical" evidence="1">
    <location>
        <begin position="12"/>
        <end position="33"/>
    </location>
</feature>
<name>Q2FMX5_METHJ</name>
<dbReference type="InParanoid" id="Q2FMX5"/>
<evidence type="ECO:0000256" key="1">
    <source>
        <dbReference type="SAM" id="Phobius"/>
    </source>
</evidence>
<keyword evidence="1" id="KW-1133">Transmembrane helix</keyword>
<dbReference type="GeneID" id="3925070"/>
<evidence type="ECO:0000313" key="3">
    <source>
        <dbReference type="Proteomes" id="UP000001941"/>
    </source>
</evidence>
<feature type="transmembrane region" description="Helical" evidence="1">
    <location>
        <begin position="39"/>
        <end position="59"/>
    </location>
</feature>
<dbReference type="Proteomes" id="UP000001941">
    <property type="component" value="Chromosome"/>
</dbReference>
<dbReference type="EMBL" id="CP000254">
    <property type="protein sequence ID" value="ABD39939.1"/>
    <property type="molecule type" value="Genomic_DNA"/>
</dbReference>
<dbReference type="EnsemblBacteria" id="ABD39939">
    <property type="protein sequence ID" value="ABD39939"/>
    <property type="gene ID" value="Mhun_0163"/>
</dbReference>
<gene>
    <name evidence="2" type="ordered locus">Mhun_0163</name>
</gene>
<dbReference type="RefSeq" id="WP_011447235.1">
    <property type="nucleotide sequence ID" value="NC_007796.1"/>
</dbReference>